<dbReference type="AlphaFoldDB" id="A0A167Q3W9"/>
<evidence type="ECO:0000256" key="1">
    <source>
        <dbReference type="SAM" id="MobiDB-lite"/>
    </source>
</evidence>
<feature type="compositionally biased region" description="Basic and acidic residues" evidence="1">
    <location>
        <begin position="31"/>
        <end position="54"/>
    </location>
</feature>
<dbReference type="GeneID" id="30023471"/>
<name>A0A167Q3W9_CORFA</name>
<organism evidence="2 3">
    <name type="scientific">Cordyceps fumosorosea (strain ARSEF 2679)</name>
    <name type="common">Isaria fumosorosea</name>
    <dbReference type="NCBI Taxonomy" id="1081104"/>
    <lineage>
        <taxon>Eukaryota</taxon>
        <taxon>Fungi</taxon>
        <taxon>Dikarya</taxon>
        <taxon>Ascomycota</taxon>
        <taxon>Pezizomycotina</taxon>
        <taxon>Sordariomycetes</taxon>
        <taxon>Hypocreomycetidae</taxon>
        <taxon>Hypocreales</taxon>
        <taxon>Cordycipitaceae</taxon>
        <taxon>Cordyceps</taxon>
    </lineage>
</organism>
<feature type="compositionally biased region" description="Polar residues" evidence="1">
    <location>
        <begin position="1"/>
        <end position="16"/>
    </location>
</feature>
<accession>A0A167Q3W9</accession>
<evidence type="ECO:0000313" key="3">
    <source>
        <dbReference type="Proteomes" id="UP000076744"/>
    </source>
</evidence>
<dbReference type="EMBL" id="AZHB01000020">
    <property type="protein sequence ID" value="OAA57258.1"/>
    <property type="molecule type" value="Genomic_DNA"/>
</dbReference>
<gene>
    <name evidence="2" type="ORF">ISF_07179</name>
</gene>
<evidence type="ECO:0000313" key="2">
    <source>
        <dbReference type="EMBL" id="OAA57258.1"/>
    </source>
</evidence>
<sequence length="68" mass="7377">MDAKANTRQSVDSNSPLLAKADGSTAASSSKFKDAGAMDLEAQKKKDARKRLNPEHPVSSIPFSMKQW</sequence>
<dbReference type="Proteomes" id="UP000076744">
    <property type="component" value="Unassembled WGS sequence"/>
</dbReference>
<comment type="caution">
    <text evidence="2">The sequence shown here is derived from an EMBL/GenBank/DDBJ whole genome shotgun (WGS) entry which is preliminary data.</text>
</comment>
<dbReference type="RefSeq" id="XP_018702060.1">
    <property type="nucleotide sequence ID" value="XM_018850782.1"/>
</dbReference>
<feature type="region of interest" description="Disordered" evidence="1">
    <location>
        <begin position="1"/>
        <end position="68"/>
    </location>
</feature>
<protein>
    <submittedName>
        <fullName evidence="2">Uncharacterized protein</fullName>
    </submittedName>
</protein>
<proteinExistence type="predicted"/>
<reference evidence="2 3" key="1">
    <citation type="journal article" date="2016" name="Genome Biol. Evol.">
        <title>Divergent and convergent evolution of fungal pathogenicity.</title>
        <authorList>
            <person name="Shang Y."/>
            <person name="Xiao G."/>
            <person name="Zheng P."/>
            <person name="Cen K."/>
            <person name="Zhan S."/>
            <person name="Wang C."/>
        </authorList>
    </citation>
    <scope>NUCLEOTIDE SEQUENCE [LARGE SCALE GENOMIC DNA]</scope>
    <source>
        <strain evidence="2 3">ARSEF 2679</strain>
    </source>
</reference>
<keyword evidence="3" id="KW-1185">Reference proteome</keyword>
<dbReference type="OrthoDB" id="4869939at2759"/>